<dbReference type="Proteomes" id="UP000626109">
    <property type="component" value="Unassembled WGS sequence"/>
</dbReference>
<sequence length="136" mass="15614">MAAAAKRAIAALVSKQQEKLPKILAELRQNGQKTSHWIWWVFPTGMPGACEPGEPTFVTTDTVARLFEKDEQRTAEWQEALEKVCEMVEEKGIRALPSIDHGRIHYFLLFWLPLPSVPAWMTSVLERLSKFNWPPR</sequence>
<evidence type="ECO:0000313" key="1">
    <source>
        <dbReference type="EMBL" id="CAE8681300.1"/>
    </source>
</evidence>
<organism evidence="1 2">
    <name type="scientific">Polarella glacialis</name>
    <name type="common">Dinoflagellate</name>
    <dbReference type="NCBI Taxonomy" id="89957"/>
    <lineage>
        <taxon>Eukaryota</taxon>
        <taxon>Sar</taxon>
        <taxon>Alveolata</taxon>
        <taxon>Dinophyceae</taxon>
        <taxon>Suessiales</taxon>
        <taxon>Suessiaceae</taxon>
        <taxon>Polarella</taxon>
    </lineage>
</organism>
<dbReference type="InterPro" id="IPR036287">
    <property type="entry name" value="Rv1873-like_sf"/>
</dbReference>
<comment type="caution">
    <text evidence="1">The sequence shown here is derived from an EMBL/GenBank/DDBJ whole genome shotgun (WGS) entry which is preliminary data.</text>
</comment>
<name>A0A813JL21_POLGL</name>
<dbReference type="EMBL" id="CAJNNW010025943">
    <property type="protein sequence ID" value="CAE8681300.1"/>
    <property type="molecule type" value="Genomic_DNA"/>
</dbReference>
<dbReference type="Pfam" id="PF08837">
    <property type="entry name" value="DUF1810"/>
    <property type="match status" value="1"/>
</dbReference>
<evidence type="ECO:0000313" key="2">
    <source>
        <dbReference type="Proteomes" id="UP000626109"/>
    </source>
</evidence>
<reference evidence="1" key="1">
    <citation type="submission" date="2021-02" db="EMBL/GenBank/DDBJ databases">
        <authorList>
            <person name="Dougan E. K."/>
            <person name="Rhodes N."/>
            <person name="Thang M."/>
            <person name="Chan C."/>
        </authorList>
    </citation>
    <scope>NUCLEOTIDE SEQUENCE</scope>
</reference>
<dbReference type="Gene3D" id="1.25.40.380">
    <property type="entry name" value="Protein of unknown function DUF1810"/>
    <property type="match status" value="1"/>
</dbReference>
<dbReference type="AlphaFoldDB" id="A0A813JL21"/>
<gene>
    <name evidence="1" type="ORF">PGLA2088_LOCUS22367</name>
</gene>
<accession>A0A813JL21</accession>
<dbReference type="InterPro" id="IPR014937">
    <property type="entry name" value="DUF1810"/>
</dbReference>
<protein>
    <submittedName>
        <fullName evidence="1">Uncharacterized protein</fullName>
    </submittedName>
</protein>
<proteinExistence type="predicted"/>
<dbReference type="SUPFAM" id="SSF140736">
    <property type="entry name" value="Rv1873-like"/>
    <property type="match status" value="1"/>
</dbReference>